<evidence type="ECO:0000256" key="1">
    <source>
        <dbReference type="SAM" id="MobiDB-lite"/>
    </source>
</evidence>
<feature type="region of interest" description="Disordered" evidence="1">
    <location>
        <begin position="1"/>
        <end position="21"/>
    </location>
</feature>
<feature type="transmembrane region" description="Helical" evidence="2">
    <location>
        <begin position="31"/>
        <end position="51"/>
    </location>
</feature>
<protein>
    <submittedName>
        <fullName evidence="3">Uncharacterized protein</fullName>
    </submittedName>
</protein>
<dbReference type="GeneID" id="63857418"/>
<dbReference type="EMBL" id="KZ824687">
    <property type="protein sequence ID" value="RAK72881.1"/>
    <property type="molecule type" value="Genomic_DNA"/>
</dbReference>
<name>A0A8G1RK29_9EURO</name>
<keyword evidence="2" id="KW-0812">Transmembrane</keyword>
<dbReference type="VEuPathDB" id="FungiDB:BO72DRAFT_255965"/>
<keyword evidence="2" id="KW-0472">Membrane</keyword>
<dbReference type="Proteomes" id="UP000249789">
    <property type="component" value="Unassembled WGS sequence"/>
</dbReference>
<evidence type="ECO:0000313" key="4">
    <source>
        <dbReference type="Proteomes" id="UP000249789"/>
    </source>
</evidence>
<sequence>MGYEDSEKARTSFHGPTEPMANRRQLHRHDPILFCGMHVVVRFCLLAFFHAPVTGAKMSRRDLPRRCQQKMMSEEVGAWTRFFFIGKHTLSFEYMVEDDWDHAGKGTTLSTCSTEGMHVAIALE</sequence>
<proteinExistence type="predicted"/>
<dbReference type="AlphaFoldDB" id="A0A8G1RK29"/>
<feature type="compositionally biased region" description="Basic and acidic residues" evidence="1">
    <location>
        <begin position="1"/>
        <end position="10"/>
    </location>
</feature>
<evidence type="ECO:0000256" key="2">
    <source>
        <dbReference type="SAM" id="Phobius"/>
    </source>
</evidence>
<accession>A0A8G1RK29</accession>
<dbReference type="RefSeq" id="XP_040796891.1">
    <property type="nucleotide sequence ID" value="XM_040940085.1"/>
</dbReference>
<evidence type="ECO:0000313" key="3">
    <source>
        <dbReference type="EMBL" id="RAK72881.1"/>
    </source>
</evidence>
<keyword evidence="4" id="KW-1185">Reference proteome</keyword>
<keyword evidence="2" id="KW-1133">Transmembrane helix</keyword>
<gene>
    <name evidence="3" type="ORF">BO72DRAFT_255965</name>
</gene>
<organism evidence="3 4">
    <name type="scientific">Aspergillus fijiensis CBS 313.89</name>
    <dbReference type="NCBI Taxonomy" id="1448319"/>
    <lineage>
        <taxon>Eukaryota</taxon>
        <taxon>Fungi</taxon>
        <taxon>Dikarya</taxon>
        <taxon>Ascomycota</taxon>
        <taxon>Pezizomycotina</taxon>
        <taxon>Eurotiomycetes</taxon>
        <taxon>Eurotiomycetidae</taxon>
        <taxon>Eurotiales</taxon>
        <taxon>Aspergillaceae</taxon>
        <taxon>Aspergillus</taxon>
    </lineage>
</organism>
<reference evidence="3 4" key="1">
    <citation type="submission" date="2018-02" db="EMBL/GenBank/DDBJ databases">
        <title>The genomes of Aspergillus section Nigri reveals drivers in fungal speciation.</title>
        <authorList>
            <consortium name="DOE Joint Genome Institute"/>
            <person name="Vesth T.C."/>
            <person name="Nybo J."/>
            <person name="Theobald S."/>
            <person name="Brandl J."/>
            <person name="Frisvad J.C."/>
            <person name="Nielsen K.F."/>
            <person name="Lyhne E.K."/>
            <person name="Kogle M.E."/>
            <person name="Kuo A."/>
            <person name="Riley R."/>
            <person name="Clum A."/>
            <person name="Nolan M."/>
            <person name="Lipzen A."/>
            <person name="Salamov A."/>
            <person name="Henrissat B."/>
            <person name="Wiebenga A."/>
            <person name="De vries R.P."/>
            <person name="Grigoriev I.V."/>
            <person name="Mortensen U.H."/>
            <person name="Andersen M.R."/>
            <person name="Baker S.E."/>
        </authorList>
    </citation>
    <scope>NUCLEOTIDE SEQUENCE [LARGE SCALE GENOMIC DNA]</scope>
    <source>
        <strain evidence="3 4">CBS 313.89</strain>
    </source>
</reference>